<feature type="domain" description="Protein kinase" evidence="2">
    <location>
        <begin position="1"/>
        <end position="105"/>
    </location>
</feature>
<protein>
    <recommendedName>
        <fullName evidence="2">Protein kinase domain-containing protein</fullName>
    </recommendedName>
</protein>
<gene>
    <name evidence="3" type="ORF">CSSPTR1EN2_LOCUS8232</name>
</gene>
<evidence type="ECO:0000313" key="3">
    <source>
        <dbReference type="EMBL" id="CAK9206205.1"/>
    </source>
</evidence>
<dbReference type="Proteomes" id="UP001497512">
    <property type="component" value="Chromosome 15"/>
</dbReference>
<feature type="transmembrane region" description="Helical" evidence="1">
    <location>
        <begin position="50"/>
        <end position="68"/>
    </location>
</feature>
<sequence length="105" mass="12249">MDINWVLHCDLKPENLLLGSKFNIKIVYLRFSNIMHNGHFFKNSCGIPNYVALQVISIHIIVLPYFWIQFLMKSLYKKESGQGFDVASVEECFDIVWLYSRLSCG</sequence>
<dbReference type="InterPro" id="IPR000719">
    <property type="entry name" value="Prot_kinase_dom"/>
</dbReference>
<dbReference type="PROSITE" id="PS00108">
    <property type="entry name" value="PROTEIN_KINASE_ST"/>
    <property type="match status" value="1"/>
</dbReference>
<dbReference type="InterPro" id="IPR008271">
    <property type="entry name" value="Ser/Thr_kinase_AS"/>
</dbReference>
<name>A0ABP0TWH1_9BRYO</name>
<keyword evidence="1" id="KW-0812">Transmembrane</keyword>
<dbReference type="Pfam" id="PF00069">
    <property type="entry name" value="Pkinase"/>
    <property type="match status" value="1"/>
</dbReference>
<evidence type="ECO:0000256" key="1">
    <source>
        <dbReference type="SAM" id="Phobius"/>
    </source>
</evidence>
<organism evidence="3 4">
    <name type="scientific">Sphagnum troendelagicum</name>
    <dbReference type="NCBI Taxonomy" id="128251"/>
    <lineage>
        <taxon>Eukaryota</taxon>
        <taxon>Viridiplantae</taxon>
        <taxon>Streptophyta</taxon>
        <taxon>Embryophyta</taxon>
        <taxon>Bryophyta</taxon>
        <taxon>Sphagnophytina</taxon>
        <taxon>Sphagnopsida</taxon>
        <taxon>Sphagnales</taxon>
        <taxon>Sphagnaceae</taxon>
        <taxon>Sphagnum</taxon>
    </lineage>
</organism>
<keyword evidence="4" id="KW-1185">Reference proteome</keyword>
<dbReference type="InterPro" id="IPR011009">
    <property type="entry name" value="Kinase-like_dom_sf"/>
</dbReference>
<proteinExistence type="predicted"/>
<dbReference type="PROSITE" id="PS50011">
    <property type="entry name" value="PROTEIN_KINASE_DOM"/>
    <property type="match status" value="1"/>
</dbReference>
<accession>A0ABP0TWH1</accession>
<keyword evidence="1" id="KW-0472">Membrane</keyword>
<dbReference type="SUPFAM" id="SSF56112">
    <property type="entry name" value="Protein kinase-like (PK-like)"/>
    <property type="match status" value="1"/>
</dbReference>
<evidence type="ECO:0000259" key="2">
    <source>
        <dbReference type="PROSITE" id="PS50011"/>
    </source>
</evidence>
<reference evidence="3" key="1">
    <citation type="submission" date="2024-02" db="EMBL/GenBank/DDBJ databases">
        <authorList>
            <consortium name="ELIXIR-Norway"/>
            <consortium name="Elixir Norway"/>
        </authorList>
    </citation>
    <scope>NUCLEOTIDE SEQUENCE</scope>
</reference>
<dbReference type="EMBL" id="OZ019907">
    <property type="protein sequence ID" value="CAK9206205.1"/>
    <property type="molecule type" value="Genomic_DNA"/>
</dbReference>
<evidence type="ECO:0000313" key="4">
    <source>
        <dbReference type="Proteomes" id="UP001497512"/>
    </source>
</evidence>
<keyword evidence="1" id="KW-1133">Transmembrane helix</keyword>
<dbReference type="Gene3D" id="1.10.510.10">
    <property type="entry name" value="Transferase(Phosphotransferase) domain 1"/>
    <property type="match status" value="1"/>
</dbReference>